<dbReference type="GO" id="GO:0016787">
    <property type="term" value="F:hydrolase activity"/>
    <property type="evidence" value="ECO:0007669"/>
    <property type="project" value="UniProtKB-KW"/>
</dbReference>
<keyword evidence="2" id="KW-0479">Metal-binding</keyword>
<dbReference type="InterPro" id="IPR001279">
    <property type="entry name" value="Metallo-B-lactamas"/>
</dbReference>
<evidence type="ECO:0000259" key="5">
    <source>
        <dbReference type="SMART" id="SM00849"/>
    </source>
</evidence>
<dbReference type="SUPFAM" id="SSF56281">
    <property type="entry name" value="Metallo-hydrolase/oxidoreductase"/>
    <property type="match status" value="1"/>
</dbReference>
<dbReference type="PANTHER" id="PTHR46233">
    <property type="entry name" value="HYDROXYACYLGLUTATHIONE HYDROLASE GLOC"/>
    <property type="match status" value="1"/>
</dbReference>
<dbReference type="STRING" id="2741.SAMN04489866_10735"/>
<evidence type="ECO:0000313" key="7">
    <source>
        <dbReference type="Proteomes" id="UP000198995"/>
    </source>
</evidence>
<keyword evidence="3" id="KW-0378">Hydrolase</keyword>
<dbReference type="Pfam" id="PF00753">
    <property type="entry name" value="Lactamase_B"/>
    <property type="match status" value="1"/>
</dbReference>
<evidence type="ECO:0000256" key="3">
    <source>
        <dbReference type="ARBA" id="ARBA00022801"/>
    </source>
</evidence>
<gene>
    <name evidence="6" type="ORF">SAMN04489866_10735</name>
</gene>
<dbReference type="Gene3D" id="3.60.15.10">
    <property type="entry name" value="Ribonuclease Z/Hydroxyacylglutathione hydrolase-like"/>
    <property type="match status" value="1"/>
</dbReference>
<dbReference type="SMART" id="SM00849">
    <property type="entry name" value="Lactamase_B"/>
    <property type="match status" value="1"/>
</dbReference>
<name>A0A1G6XN58_PEPNI</name>
<dbReference type="CDD" id="cd06262">
    <property type="entry name" value="metallo-hydrolase-like_MBL-fold"/>
    <property type="match status" value="1"/>
</dbReference>
<dbReference type="RefSeq" id="WP_091791933.1">
    <property type="nucleotide sequence ID" value="NZ_FNAF01000007.1"/>
</dbReference>
<evidence type="ECO:0000256" key="1">
    <source>
        <dbReference type="ARBA" id="ARBA00001947"/>
    </source>
</evidence>
<reference evidence="6 7" key="1">
    <citation type="submission" date="2016-10" db="EMBL/GenBank/DDBJ databases">
        <authorList>
            <person name="de Groot N.N."/>
        </authorList>
    </citation>
    <scope>NUCLEOTIDE SEQUENCE [LARGE SCALE GENOMIC DNA]</scope>
    <source>
        <strain evidence="6 7">DSM 20475</strain>
    </source>
</reference>
<dbReference type="OrthoDB" id="9802248at2"/>
<keyword evidence="7" id="KW-1185">Reference proteome</keyword>
<accession>A0A1G6XN58</accession>
<comment type="cofactor">
    <cofactor evidence="1">
        <name>Zn(2+)</name>
        <dbReference type="ChEBI" id="CHEBI:29105"/>
    </cofactor>
</comment>
<proteinExistence type="predicted"/>
<dbReference type="GO" id="GO:0046872">
    <property type="term" value="F:metal ion binding"/>
    <property type="evidence" value="ECO:0007669"/>
    <property type="project" value="UniProtKB-KW"/>
</dbReference>
<evidence type="ECO:0000256" key="4">
    <source>
        <dbReference type="ARBA" id="ARBA00022833"/>
    </source>
</evidence>
<feature type="domain" description="Metallo-beta-lactamase" evidence="5">
    <location>
        <begin position="12"/>
        <end position="187"/>
    </location>
</feature>
<dbReference type="AlphaFoldDB" id="A0A1G6XN58"/>
<dbReference type="PANTHER" id="PTHR46233:SF3">
    <property type="entry name" value="HYDROXYACYLGLUTATHIONE HYDROLASE GLOC"/>
    <property type="match status" value="1"/>
</dbReference>
<evidence type="ECO:0000313" key="6">
    <source>
        <dbReference type="EMBL" id="SDD79610.1"/>
    </source>
</evidence>
<evidence type="ECO:0000256" key="2">
    <source>
        <dbReference type="ARBA" id="ARBA00022723"/>
    </source>
</evidence>
<keyword evidence="4" id="KW-0862">Zinc</keyword>
<sequence>MNVETLVVGPIEANCYILYDADEKSAAIIDPGADAPKIIAAVERLGVKPQMVINTHGHYDHVGANDAVARHFDIPVYICREDAGMLGTPQDFFGMKVHTKAADVEMKDGDRLSLAGQTIQVILTPGHTRGGCVLYLPEAGIAFTGDTVFKGTVGRTDLDGGSFEDLVNSVQKRMAALPDETVLYPGHGPKTNLTFERRHNPYFRWGV</sequence>
<protein>
    <submittedName>
        <fullName evidence="6">Glyoxylase, beta-lactamase superfamily II</fullName>
    </submittedName>
</protein>
<dbReference type="InterPro" id="IPR036866">
    <property type="entry name" value="RibonucZ/Hydroxyglut_hydro"/>
</dbReference>
<organism evidence="6 7">
    <name type="scientific">Peptococcus niger</name>
    <dbReference type="NCBI Taxonomy" id="2741"/>
    <lineage>
        <taxon>Bacteria</taxon>
        <taxon>Bacillati</taxon>
        <taxon>Bacillota</taxon>
        <taxon>Clostridia</taxon>
        <taxon>Eubacteriales</taxon>
        <taxon>Peptococcaceae</taxon>
        <taxon>Peptococcus</taxon>
    </lineage>
</organism>
<dbReference type="InterPro" id="IPR051453">
    <property type="entry name" value="MBL_Glyoxalase_II"/>
</dbReference>
<dbReference type="EMBL" id="FNAF01000007">
    <property type="protein sequence ID" value="SDD79610.1"/>
    <property type="molecule type" value="Genomic_DNA"/>
</dbReference>
<dbReference type="Proteomes" id="UP000198995">
    <property type="component" value="Unassembled WGS sequence"/>
</dbReference>